<gene>
    <name evidence="3" type="ORF">CANARDRAFT_27187</name>
</gene>
<sequence length="374" mass="41104">MDFKFSGGKTPSPRNYSSVPLMSISHPLPGNGNQNQLNKPSNNSSTSSSNRSNRSFNSNLSSSVVTLPPLTSSLNNNPSTSTTTGTQNNTTLHSINDYSSHNHPLLNLNINFNMNGANATPNSHIQDQQSPQVKSDTQSQIQLQTSPMSIYNTSDNSTRSRNVPRSLPDSPTSLQSKGLTSVSKIKSKSEKESSSSRISKRSRKGCLTCRFRKRKCCERRPICTECDRLGIKCSWITNGLENKNKSKKNPHFLRNDECYDVNFGVIKIIRGKIDYRIIDGELIEGDWYKSEGVDSLDGYDVESYNNGNSDIDDNVVDDDDEEDDEEADQEVVQDQGVIEIGDDNPSNRSRFGIGNPGNGNTSGGGLDVVGFDSL</sequence>
<feature type="compositionally biased region" description="Polar residues" evidence="1">
    <location>
        <begin position="117"/>
        <end position="182"/>
    </location>
</feature>
<feature type="region of interest" description="Disordered" evidence="1">
    <location>
        <begin position="1"/>
        <end position="97"/>
    </location>
</feature>
<feature type="region of interest" description="Disordered" evidence="1">
    <location>
        <begin position="304"/>
        <end position="374"/>
    </location>
</feature>
<dbReference type="CDD" id="cd00067">
    <property type="entry name" value="GAL4"/>
    <property type="match status" value="1"/>
</dbReference>
<dbReference type="STRING" id="983967.A0A1E4T554"/>
<feature type="compositionally biased region" description="Gly residues" evidence="1">
    <location>
        <begin position="354"/>
        <end position="367"/>
    </location>
</feature>
<dbReference type="GO" id="GO:0000981">
    <property type="term" value="F:DNA-binding transcription factor activity, RNA polymerase II-specific"/>
    <property type="evidence" value="ECO:0007669"/>
    <property type="project" value="InterPro"/>
</dbReference>
<reference evidence="4" key="1">
    <citation type="submission" date="2016-04" db="EMBL/GenBank/DDBJ databases">
        <title>Comparative genomics of biotechnologically important yeasts.</title>
        <authorList>
            <consortium name="DOE Joint Genome Institute"/>
            <person name="Riley R."/>
            <person name="Haridas S."/>
            <person name="Wolfe K.H."/>
            <person name="Lopes M.R."/>
            <person name="Hittinger C.T."/>
            <person name="Goker M."/>
            <person name="Salamov A."/>
            <person name="Wisecaver J."/>
            <person name="Long T.M."/>
            <person name="Aerts A.L."/>
            <person name="Barry K."/>
            <person name="Choi C."/>
            <person name="Clum A."/>
            <person name="Coughlan A.Y."/>
            <person name="Deshpande S."/>
            <person name="Douglass A.P."/>
            <person name="Hanson S.J."/>
            <person name="Klenk H.-P."/>
            <person name="Labutti K."/>
            <person name="Lapidus A."/>
            <person name="Lindquist E."/>
            <person name="Lipzen A."/>
            <person name="Meier-Kolthoff J.P."/>
            <person name="Ohm R.A."/>
            <person name="Otillar R.P."/>
            <person name="Pangilinan J."/>
            <person name="Peng Y."/>
            <person name="Rokas A."/>
            <person name="Rosa C.A."/>
            <person name="Scheuner C."/>
            <person name="Sibirny A.A."/>
            <person name="Slot J.C."/>
            <person name="Stielow J.B."/>
            <person name="Sun H."/>
            <person name="Kurtzman C.P."/>
            <person name="Blackwell M."/>
            <person name="Grigoriev I.V."/>
            <person name="Jeffries T.W."/>
        </authorList>
    </citation>
    <scope>NUCLEOTIDE SEQUENCE [LARGE SCALE GENOMIC DNA]</scope>
    <source>
        <strain evidence="4">NRRL YB-2248</strain>
    </source>
</reference>
<organism evidence="3 4">
    <name type="scientific">[Candida] arabinofermentans NRRL YB-2248</name>
    <dbReference type="NCBI Taxonomy" id="983967"/>
    <lineage>
        <taxon>Eukaryota</taxon>
        <taxon>Fungi</taxon>
        <taxon>Dikarya</taxon>
        <taxon>Ascomycota</taxon>
        <taxon>Saccharomycotina</taxon>
        <taxon>Pichiomycetes</taxon>
        <taxon>Pichiales</taxon>
        <taxon>Pichiaceae</taxon>
        <taxon>Ogataea</taxon>
        <taxon>Ogataea/Candida clade</taxon>
    </lineage>
</organism>
<dbReference type="OrthoDB" id="5418899at2759"/>
<dbReference type="GO" id="GO:0008270">
    <property type="term" value="F:zinc ion binding"/>
    <property type="evidence" value="ECO:0007669"/>
    <property type="project" value="InterPro"/>
</dbReference>
<feature type="domain" description="Zn(2)-C6 fungal-type" evidence="2">
    <location>
        <begin position="205"/>
        <end position="235"/>
    </location>
</feature>
<keyword evidence="4" id="KW-1185">Reference proteome</keyword>
<dbReference type="SMART" id="SM00066">
    <property type="entry name" value="GAL4"/>
    <property type="match status" value="1"/>
</dbReference>
<dbReference type="Gene3D" id="4.10.240.10">
    <property type="entry name" value="Zn(2)-C6 fungal-type DNA-binding domain"/>
    <property type="match status" value="1"/>
</dbReference>
<accession>A0A1E4T554</accession>
<dbReference type="Pfam" id="PF00172">
    <property type="entry name" value="Zn_clus"/>
    <property type="match status" value="1"/>
</dbReference>
<feature type="region of interest" description="Disordered" evidence="1">
    <location>
        <begin position="117"/>
        <end position="197"/>
    </location>
</feature>
<name>A0A1E4T554_9ASCO</name>
<dbReference type="Proteomes" id="UP000094801">
    <property type="component" value="Unassembled WGS sequence"/>
</dbReference>
<dbReference type="AlphaFoldDB" id="A0A1E4T554"/>
<feature type="compositionally biased region" description="Acidic residues" evidence="1">
    <location>
        <begin position="310"/>
        <end position="331"/>
    </location>
</feature>
<dbReference type="PROSITE" id="PS00463">
    <property type="entry name" value="ZN2_CY6_FUNGAL_1"/>
    <property type="match status" value="1"/>
</dbReference>
<dbReference type="EMBL" id="KV453849">
    <property type="protein sequence ID" value="ODV86798.1"/>
    <property type="molecule type" value="Genomic_DNA"/>
</dbReference>
<evidence type="ECO:0000313" key="3">
    <source>
        <dbReference type="EMBL" id="ODV86798.1"/>
    </source>
</evidence>
<dbReference type="PROSITE" id="PS50048">
    <property type="entry name" value="ZN2_CY6_FUNGAL_2"/>
    <property type="match status" value="1"/>
</dbReference>
<evidence type="ECO:0000259" key="2">
    <source>
        <dbReference type="PROSITE" id="PS50048"/>
    </source>
</evidence>
<dbReference type="InterPro" id="IPR001138">
    <property type="entry name" value="Zn2Cys6_DnaBD"/>
</dbReference>
<proteinExistence type="predicted"/>
<protein>
    <recommendedName>
        <fullName evidence="2">Zn(2)-C6 fungal-type domain-containing protein</fullName>
    </recommendedName>
</protein>
<dbReference type="SUPFAM" id="SSF57701">
    <property type="entry name" value="Zn2/Cys6 DNA-binding domain"/>
    <property type="match status" value="1"/>
</dbReference>
<evidence type="ECO:0000256" key="1">
    <source>
        <dbReference type="SAM" id="MobiDB-lite"/>
    </source>
</evidence>
<evidence type="ECO:0000313" key="4">
    <source>
        <dbReference type="Proteomes" id="UP000094801"/>
    </source>
</evidence>
<feature type="compositionally biased region" description="Low complexity" evidence="1">
    <location>
        <begin position="40"/>
        <end position="92"/>
    </location>
</feature>
<dbReference type="InterPro" id="IPR036864">
    <property type="entry name" value="Zn2-C6_fun-type_DNA-bd_sf"/>
</dbReference>